<dbReference type="Proteomes" id="UP000187203">
    <property type="component" value="Unassembled WGS sequence"/>
</dbReference>
<comment type="caution">
    <text evidence="1">The sequence shown here is derived from an EMBL/GenBank/DDBJ whole genome shotgun (WGS) entry which is preliminary data.</text>
</comment>
<gene>
    <name evidence="1" type="ORF">COLO4_10260</name>
</gene>
<accession>A0A1R3K9A9</accession>
<protein>
    <submittedName>
        <fullName evidence="1">Beta antigen</fullName>
    </submittedName>
</protein>
<dbReference type="AlphaFoldDB" id="A0A1R3K9A9"/>
<proteinExistence type="predicted"/>
<sequence length="87" mass="10177">MNKRLRQAKILRQRRVPKPTTKIAKLPQFPPKFPQQTKIAKLSQQPKIAILPQVPKIEKLPQRAKITKAPQRIQLPRLCNKDIEEIQ</sequence>
<evidence type="ECO:0000313" key="1">
    <source>
        <dbReference type="EMBL" id="OMP03690.1"/>
    </source>
</evidence>
<reference evidence="2" key="1">
    <citation type="submission" date="2013-09" db="EMBL/GenBank/DDBJ databases">
        <title>Corchorus olitorius genome sequencing.</title>
        <authorList>
            <person name="Alam M."/>
            <person name="Haque M.S."/>
            <person name="Islam M.S."/>
            <person name="Emdad E.M."/>
            <person name="Islam M.M."/>
            <person name="Ahmed B."/>
            <person name="Halim A."/>
            <person name="Hossen Q.M.M."/>
            <person name="Hossain M.Z."/>
            <person name="Ahmed R."/>
            <person name="Khan M.M."/>
            <person name="Islam R."/>
            <person name="Rashid M.M."/>
            <person name="Khan S.A."/>
            <person name="Rahman M.S."/>
            <person name="Alam M."/>
            <person name="Yahiya A.S."/>
            <person name="Khan M.S."/>
            <person name="Azam M.S."/>
            <person name="Haque T."/>
            <person name="Lashkar M.Z.H."/>
            <person name="Akhand A.I."/>
            <person name="Morshed G."/>
            <person name="Roy S."/>
            <person name="Uddin K.S."/>
            <person name="Rabeya T."/>
            <person name="Hossain A.S."/>
            <person name="Chowdhury A."/>
            <person name="Snigdha A.R."/>
            <person name="Mortoza M.S."/>
            <person name="Matin S.A."/>
            <person name="Hoque S.M.E."/>
            <person name="Islam M.K."/>
            <person name="Roy D.K."/>
            <person name="Haider R."/>
            <person name="Moosa M.M."/>
            <person name="Elias S.M."/>
            <person name="Hasan A.M."/>
            <person name="Jahan S."/>
            <person name="Shafiuddin M."/>
            <person name="Mahmood N."/>
            <person name="Shommy N.S."/>
        </authorList>
    </citation>
    <scope>NUCLEOTIDE SEQUENCE [LARGE SCALE GENOMIC DNA]</scope>
    <source>
        <strain evidence="2">cv. O-4</strain>
    </source>
</reference>
<keyword evidence="2" id="KW-1185">Reference proteome</keyword>
<name>A0A1R3K9A9_9ROSI</name>
<organism evidence="1 2">
    <name type="scientific">Corchorus olitorius</name>
    <dbReference type="NCBI Taxonomy" id="93759"/>
    <lineage>
        <taxon>Eukaryota</taxon>
        <taxon>Viridiplantae</taxon>
        <taxon>Streptophyta</taxon>
        <taxon>Embryophyta</taxon>
        <taxon>Tracheophyta</taxon>
        <taxon>Spermatophyta</taxon>
        <taxon>Magnoliopsida</taxon>
        <taxon>eudicotyledons</taxon>
        <taxon>Gunneridae</taxon>
        <taxon>Pentapetalae</taxon>
        <taxon>rosids</taxon>
        <taxon>malvids</taxon>
        <taxon>Malvales</taxon>
        <taxon>Malvaceae</taxon>
        <taxon>Grewioideae</taxon>
        <taxon>Apeibeae</taxon>
        <taxon>Corchorus</taxon>
    </lineage>
</organism>
<dbReference type="EMBL" id="AWUE01014444">
    <property type="protein sequence ID" value="OMP03690.1"/>
    <property type="molecule type" value="Genomic_DNA"/>
</dbReference>
<evidence type="ECO:0000313" key="2">
    <source>
        <dbReference type="Proteomes" id="UP000187203"/>
    </source>
</evidence>